<keyword evidence="2" id="KW-1133">Transmembrane helix</keyword>
<feature type="transmembrane region" description="Helical" evidence="2">
    <location>
        <begin position="20"/>
        <end position="39"/>
    </location>
</feature>
<keyword evidence="4" id="KW-1185">Reference proteome</keyword>
<evidence type="ECO:0000256" key="2">
    <source>
        <dbReference type="SAM" id="Phobius"/>
    </source>
</evidence>
<name>A0A397TS07_9GLOM</name>
<organism evidence="3 4">
    <name type="scientific">Glomus cerebriforme</name>
    <dbReference type="NCBI Taxonomy" id="658196"/>
    <lineage>
        <taxon>Eukaryota</taxon>
        <taxon>Fungi</taxon>
        <taxon>Fungi incertae sedis</taxon>
        <taxon>Mucoromycota</taxon>
        <taxon>Glomeromycotina</taxon>
        <taxon>Glomeromycetes</taxon>
        <taxon>Glomerales</taxon>
        <taxon>Glomeraceae</taxon>
        <taxon>Glomus</taxon>
    </lineage>
</organism>
<keyword evidence="2" id="KW-0472">Membrane</keyword>
<keyword evidence="2" id="KW-0812">Transmembrane</keyword>
<dbReference type="AlphaFoldDB" id="A0A397TS07"/>
<feature type="transmembrane region" description="Helical" evidence="2">
    <location>
        <begin position="75"/>
        <end position="108"/>
    </location>
</feature>
<accession>A0A397TS07</accession>
<reference evidence="3 4" key="1">
    <citation type="submission" date="2018-06" db="EMBL/GenBank/DDBJ databases">
        <title>Comparative genomics reveals the genomic features of Rhizophagus irregularis, R. cerebriforme, R. diaphanum and Gigaspora rosea, and their symbiotic lifestyle signature.</title>
        <authorList>
            <person name="Morin E."/>
            <person name="San Clemente H."/>
            <person name="Chen E.C.H."/>
            <person name="De La Providencia I."/>
            <person name="Hainaut M."/>
            <person name="Kuo A."/>
            <person name="Kohler A."/>
            <person name="Murat C."/>
            <person name="Tang N."/>
            <person name="Roy S."/>
            <person name="Loubradou J."/>
            <person name="Henrissat B."/>
            <person name="Grigoriev I.V."/>
            <person name="Corradi N."/>
            <person name="Roux C."/>
            <person name="Martin F.M."/>
        </authorList>
    </citation>
    <scope>NUCLEOTIDE SEQUENCE [LARGE SCALE GENOMIC DNA]</scope>
    <source>
        <strain evidence="3 4">DAOM 227022</strain>
    </source>
</reference>
<protein>
    <recommendedName>
        <fullName evidence="5">Organic solute transporter Ostalpha-domain-containing protein</fullName>
    </recommendedName>
</protein>
<feature type="transmembrane region" description="Helical" evidence="2">
    <location>
        <begin position="129"/>
        <end position="150"/>
    </location>
</feature>
<sequence>MSTISEQPPSPIQYHSIPTLIPSICFFVAFTFMSSLHLVKYIKLRRAVYLYLFIFSILRTCLFAFRIAWSPNPDSIVLGVISNVLLMGGFFVIFEALCILLSDWLILLIEKRTISLPKYEVNSIKFLQLILPLFSIIGALGEIFGHSYSYDKLSSILRQTSALGFLSLIIIYIILVTYFALKYGEDAIRKQLKTLVLFISAALLLIELVYRTFVSFMHETTPIFYYEWVFYVFECLPEIVLLLILGEVILGEWFYNVEDDNKLKTARQLAKFRSKGKFGVSILSENNRDGGSTVGKDGKTILQTNSIIIINMNDDGKLVRTDTTNTTNTNASSTNSTNSNV</sequence>
<feature type="transmembrane region" description="Helical" evidence="2">
    <location>
        <begin position="162"/>
        <end position="183"/>
    </location>
</feature>
<evidence type="ECO:0008006" key="5">
    <source>
        <dbReference type="Google" id="ProtNLM"/>
    </source>
</evidence>
<gene>
    <name evidence="3" type="ORF">C1645_751368</name>
</gene>
<feature type="transmembrane region" description="Helical" evidence="2">
    <location>
        <begin position="48"/>
        <end position="69"/>
    </location>
</feature>
<feature type="region of interest" description="Disordered" evidence="1">
    <location>
        <begin position="321"/>
        <end position="341"/>
    </location>
</feature>
<evidence type="ECO:0000313" key="4">
    <source>
        <dbReference type="Proteomes" id="UP000265703"/>
    </source>
</evidence>
<feature type="transmembrane region" description="Helical" evidence="2">
    <location>
        <begin position="228"/>
        <end position="255"/>
    </location>
</feature>
<dbReference type="Proteomes" id="UP000265703">
    <property type="component" value="Unassembled WGS sequence"/>
</dbReference>
<evidence type="ECO:0000256" key="1">
    <source>
        <dbReference type="SAM" id="MobiDB-lite"/>
    </source>
</evidence>
<comment type="caution">
    <text evidence="3">The sequence shown here is derived from an EMBL/GenBank/DDBJ whole genome shotgun (WGS) entry which is preliminary data.</text>
</comment>
<dbReference type="EMBL" id="QKYT01000024">
    <property type="protein sequence ID" value="RIA97851.1"/>
    <property type="molecule type" value="Genomic_DNA"/>
</dbReference>
<feature type="transmembrane region" description="Helical" evidence="2">
    <location>
        <begin position="195"/>
        <end position="216"/>
    </location>
</feature>
<evidence type="ECO:0000313" key="3">
    <source>
        <dbReference type="EMBL" id="RIA97851.1"/>
    </source>
</evidence>
<proteinExistence type="predicted"/>
<dbReference type="OrthoDB" id="2386429at2759"/>